<evidence type="ECO:0000313" key="9">
    <source>
        <dbReference type="Proteomes" id="UP000601597"/>
    </source>
</evidence>
<dbReference type="Proteomes" id="UP000601597">
    <property type="component" value="Unassembled WGS sequence"/>
</dbReference>
<accession>A0ABQ3ASE4</accession>
<evidence type="ECO:0000256" key="3">
    <source>
        <dbReference type="ARBA" id="ARBA00014376"/>
    </source>
</evidence>
<protein>
    <recommendedName>
        <fullName evidence="3 6">Flagellar basal body rod protein FlgB</fullName>
    </recommendedName>
</protein>
<evidence type="ECO:0000256" key="6">
    <source>
        <dbReference type="PIRNR" id="PIRNR002889"/>
    </source>
</evidence>
<keyword evidence="8" id="KW-0282">Flagellum</keyword>
<name>A0ABQ3ASE4_9GAMM</name>
<dbReference type="NCBIfam" id="TIGR01396">
    <property type="entry name" value="FlgB"/>
    <property type="match status" value="1"/>
</dbReference>
<evidence type="ECO:0000256" key="2">
    <source>
        <dbReference type="ARBA" id="ARBA00009677"/>
    </source>
</evidence>
<dbReference type="PANTHER" id="PTHR30435:SF12">
    <property type="entry name" value="FLAGELLAR BASAL BODY ROD PROTEIN FLGB"/>
    <property type="match status" value="1"/>
</dbReference>
<dbReference type="RefSeq" id="WP_189574106.1">
    <property type="nucleotide sequence ID" value="NZ_BMXV01000002.1"/>
</dbReference>
<comment type="subunit">
    <text evidence="6">The basal body constitutes a major portion of the flagellar organelle and consists of a number of rings mounted on a central rod.</text>
</comment>
<keyword evidence="9" id="KW-1185">Reference proteome</keyword>
<organism evidence="8 9">
    <name type="scientific">Marinobacter zhanjiangensis</name>
    <dbReference type="NCBI Taxonomy" id="578215"/>
    <lineage>
        <taxon>Bacteria</taxon>
        <taxon>Pseudomonadati</taxon>
        <taxon>Pseudomonadota</taxon>
        <taxon>Gammaproteobacteria</taxon>
        <taxon>Pseudomonadales</taxon>
        <taxon>Marinobacteraceae</taxon>
        <taxon>Marinobacter</taxon>
    </lineage>
</organism>
<dbReference type="PROSITE" id="PS00588">
    <property type="entry name" value="FLAGELLA_BB_ROD"/>
    <property type="match status" value="1"/>
</dbReference>
<proteinExistence type="inferred from homology"/>
<feature type="domain" description="Flagellar basal body rod protein N-terminal" evidence="7">
    <location>
        <begin position="11"/>
        <end position="39"/>
    </location>
</feature>
<dbReference type="PANTHER" id="PTHR30435">
    <property type="entry name" value="FLAGELLAR PROTEIN"/>
    <property type="match status" value="1"/>
</dbReference>
<keyword evidence="4 6" id="KW-0975">Bacterial flagellum</keyword>
<dbReference type="InterPro" id="IPR001444">
    <property type="entry name" value="Flag_bb_rod_N"/>
</dbReference>
<evidence type="ECO:0000256" key="4">
    <source>
        <dbReference type="ARBA" id="ARBA00023143"/>
    </source>
</evidence>
<dbReference type="EMBL" id="BMXV01000002">
    <property type="protein sequence ID" value="GGY66323.1"/>
    <property type="molecule type" value="Genomic_DNA"/>
</dbReference>
<keyword evidence="8" id="KW-0969">Cilium</keyword>
<gene>
    <name evidence="8" type="primary">flgB</name>
    <name evidence="8" type="ORF">GCM10007071_11420</name>
</gene>
<keyword evidence="8" id="KW-0966">Cell projection</keyword>
<evidence type="ECO:0000313" key="8">
    <source>
        <dbReference type="EMBL" id="GGY66323.1"/>
    </source>
</evidence>
<reference evidence="9" key="1">
    <citation type="journal article" date="2019" name="Int. J. Syst. Evol. Microbiol.">
        <title>The Global Catalogue of Microorganisms (GCM) 10K type strain sequencing project: providing services to taxonomists for standard genome sequencing and annotation.</title>
        <authorList>
            <consortium name="The Broad Institute Genomics Platform"/>
            <consortium name="The Broad Institute Genome Sequencing Center for Infectious Disease"/>
            <person name="Wu L."/>
            <person name="Ma J."/>
        </authorList>
    </citation>
    <scope>NUCLEOTIDE SEQUENCE [LARGE SCALE GENOMIC DNA]</scope>
    <source>
        <strain evidence="9">KCTC 22280</strain>
    </source>
</reference>
<comment type="subcellular location">
    <subcellularLocation>
        <location evidence="1 6">Bacterial flagellum basal body</location>
    </subcellularLocation>
</comment>
<dbReference type="InterPro" id="IPR006300">
    <property type="entry name" value="FlgB"/>
</dbReference>
<evidence type="ECO:0000256" key="1">
    <source>
        <dbReference type="ARBA" id="ARBA00004117"/>
    </source>
</evidence>
<dbReference type="Pfam" id="PF00460">
    <property type="entry name" value="Flg_bb_rod"/>
    <property type="match status" value="1"/>
</dbReference>
<sequence>MAISFDNALGIHEQALVARSQRAEVLANNLANADTPGFKARDVDFQAMLDKATEASQGMSMERTHQSHMDVSAGAGSSNELLYRLPHQPSIDGNTVDAQQEQTRFMRNAMDFQASFQFLNSKFSGLSKAITGQ</sequence>
<evidence type="ECO:0000256" key="5">
    <source>
        <dbReference type="ARBA" id="ARBA00024934"/>
    </source>
</evidence>
<comment type="similarity">
    <text evidence="2 6">Belongs to the flagella basal body rod proteins family.</text>
</comment>
<dbReference type="InterPro" id="IPR019776">
    <property type="entry name" value="Flagellar_basal_body_rod_CS"/>
</dbReference>
<evidence type="ECO:0000259" key="7">
    <source>
        <dbReference type="Pfam" id="PF00460"/>
    </source>
</evidence>
<dbReference type="PIRSF" id="PIRSF002889">
    <property type="entry name" value="Rod_FlgB"/>
    <property type="match status" value="1"/>
</dbReference>
<comment type="function">
    <text evidence="5 6">Structural component of flagellum, the bacterial motility apparatus. Part of the rod structure of flagellar basal body.</text>
</comment>
<comment type="caution">
    <text evidence="8">The sequence shown here is derived from an EMBL/GenBank/DDBJ whole genome shotgun (WGS) entry which is preliminary data.</text>
</comment>